<evidence type="ECO:0000256" key="2">
    <source>
        <dbReference type="ARBA" id="ARBA00001966"/>
    </source>
</evidence>
<evidence type="ECO:0000256" key="6">
    <source>
        <dbReference type="ARBA" id="ARBA00022485"/>
    </source>
</evidence>
<dbReference type="SUPFAM" id="SSF50692">
    <property type="entry name" value="ADC-like"/>
    <property type="match status" value="1"/>
</dbReference>
<gene>
    <name evidence="15" type="ORF">A1OK_09625</name>
</gene>
<dbReference type="Proteomes" id="UP000095039">
    <property type="component" value="Unassembled WGS sequence"/>
</dbReference>
<dbReference type="PROSITE" id="PS00551">
    <property type="entry name" value="MOLYBDOPTERIN_PROK_1"/>
    <property type="match status" value="1"/>
</dbReference>
<keyword evidence="7" id="KW-0500">Molybdenum</keyword>
<comment type="cofactor">
    <cofactor evidence="1">
        <name>Mo-bis(molybdopterin guanine dinucleotide)</name>
        <dbReference type="ChEBI" id="CHEBI:60539"/>
    </cofactor>
</comment>
<comment type="caution">
    <text evidence="15">The sequence shown here is derived from an EMBL/GenBank/DDBJ whole genome shotgun (WGS) entry which is preliminary data.</text>
</comment>
<dbReference type="Gene3D" id="3.40.50.12440">
    <property type="match status" value="1"/>
</dbReference>
<keyword evidence="10" id="KW-0560">Oxidoreductase</keyword>
<dbReference type="Pfam" id="PF01568">
    <property type="entry name" value="Molydop_binding"/>
    <property type="match status" value="1"/>
</dbReference>
<keyword evidence="9" id="KW-0732">Signal</keyword>
<dbReference type="InterPro" id="IPR027467">
    <property type="entry name" value="MopterinOxRdtase_cofactor_BS"/>
</dbReference>
<evidence type="ECO:0000256" key="12">
    <source>
        <dbReference type="ARBA" id="ARBA00023014"/>
    </source>
</evidence>
<keyword evidence="16" id="KW-1185">Reference proteome</keyword>
<dbReference type="InterPro" id="IPR006657">
    <property type="entry name" value="MoPterin_dinucl-bd_dom"/>
</dbReference>
<dbReference type="CDD" id="cd02770">
    <property type="entry name" value="MopB_DmsA-EC"/>
    <property type="match status" value="1"/>
</dbReference>
<dbReference type="GO" id="GO:0009389">
    <property type="term" value="F:dimethyl sulfoxide reductase activity"/>
    <property type="evidence" value="ECO:0007669"/>
    <property type="project" value="InterPro"/>
</dbReference>
<dbReference type="Pfam" id="PF04879">
    <property type="entry name" value="Molybdop_Fe4S4"/>
    <property type="match status" value="1"/>
</dbReference>
<dbReference type="GO" id="GO:0030288">
    <property type="term" value="C:outer membrane-bounded periplasmic space"/>
    <property type="evidence" value="ECO:0007669"/>
    <property type="project" value="TreeGrafter"/>
</dbReference>
<evidence type="ECO:0000256" key="8">
    <source>
        <dbReference type="ARBA" id="ARBA00022723"/>
    </source>
</evidence>
<comment type="cofactor">
    <cofactor evidence="2">
        <name>[4Fe-4S] cluster</name>
        <dbReference type="ChEBI" id="CHEBI:49883"/>
    </cofactor>
</comment>
<dbReference type="FunFam" id="3.40.228.10:FF:000004">
    <property type="entry name" value="Dimethyl sulfoxide reductase subunit A"/>
    <property type="match status" value="1"/>
</dbReference>
<dbReference type="EMBL" id="AJWN02000046">
    <property type="protein sequence ID" value="OEE61626.1"/>
    <property type="molecule type" value="Genomic_DNA"/>
</dbReference>
<keyword evidence="11" id="KW-0408">Iron</keyword>
<evidence type="ECO:0000256" key="9">
    <source>
        <dbReference type="ARBA" id="ARBA00022729"/>
    </source>
</evidence>
<proteinExistence type="inferred from homology"/>
<dbReference type="RefSeq" id="WP_016960013.1">
    <property type="nucleotide sequence ID" value="NZ_AJWN02000046.1"/>
</dbReference>
<evidence type="ECO:0000256" key="1">
    <source>
        <dbReference type="ARBA" id="ARBA00001942"/>
    </source>
</evidence>
<dbReference type="Gene3D" id="3.40.50.740">
    <property type="match status" value="1"/>
</dbReference>
<dbReference type="PANTHER" id="PTHR43742">
    <property type="entry name" value="TRIMETHYLAMINE-N-OXIDE REDUCTASE"/>
    <property type="match status" value="1"/>
</dbReference>
<evidence type="ECO:0000256" key="7">
    <source>
        <dbReference type="ARBA" id="ARBA00022505"/>
    </source>
</evidence>
<dbReference type="GO" id="GO:0030151">
    <property type="term" value="F:molybdenum ion binding"/>
    <property type="evidence" value="ECO:0007669"/>
    <property type="project" value="InterPro"/>
</dbReference>
<name>A0A1E5C820_9GAMM</name>
<keyword evidence="6" id="KW-0004">4Fe-4S</keyword>
<keyword evidence="13" id="KW-0472">Membrane</keyword>
<protein>
    <submittedName>
        <fullName evidence="15">Dimethyl sulfoxide reductase subunit A</fullName>
    </submittedName>
</protein>
<keyword evidence="8" id="KW-0479">Metal-binding</keyword>
<dbReference type="SMART" id="SM00926">
    <property type="entry name" value="Molybdop_Fe4S4"/>
    <property type="match status" value="1"/>
</dbReference>
<dbReference type="FunFam" id="2.40.40.20:FF:000010">
    <property type="entry name" value="Anaerobic dimethyl sulfoxide reductase subunit A"/>
    <property type="match status" value="1"/>
</dbReference>
<dbReference type="GO" id="GO:0005886">
    <property type="term" value="C:plasma membrane"/>
    <property type="evidence" value="ECO:0007669"/>
    <property type="project" value="UniProtKB-SubCell"/>
</dbReference>
<dbReference type="InterPro" id="IPR006311">
    <property type="entry name" value="TAT_signal"/>
</dbReference>
<dbReference type="InterPro" id="IPR006656">
    <property type="entry name" value="Mopterin_OxRdtase"/>
</dbReference>
<keyword evidence="5" id="KW-1003">Cell membrane</keyword>
<comment type="similarity">
    <text evidence="4">Belongs to the prokaryotic molybdopterin-containing oxidoreductase family.</text>
</comment>
<dbReference type="GO" id="GO:0009055">
    <property type="term" value="F:electron transfer activity"/>
    <property type="evidence" value="ECO:0007669"/>
    <property type="project" value="TreeGrafter"/>
</dbReference>
<dbReference type="GO" id="GO:0051539">
    <property type="term" value="F:4 iron, 4 sulfur cluster binding"/>
    <property type="evidence" value="ECO:0007669"/>
    <property type="project" value="UniProtKB-KW"/>
</dbReference>
<evidence type="ECO:0000256" key="4">
    <source>
        <dbReference type="ARBA" id="ARBA00010312"/>
    </source>
</evidence>
<dbReference type="PANTHER" id="PTHR43742:SF3">
    <property type="entry name" value="DIMETHYL SULFOXIDE REDUCTASE DMSA"/>
    <property type="match status" value="1"/>
</dbReference>
<evidence type="ECO:0000256" key="3">
    <source>
        <dbReference type="ARBA" id="ARBA00004413"/>
    </source>
</evidence>
<dbReference type="Gene3D" id="2.40.40.20">
    <property type="match status" value="1"/>
</dbReference>
<dbReference type="InterPro" id="IPR006963">
    <property type="entry name" value="Mopterin_OxRdtase_4Fe-4S_dom"/>
</dbReference>
<organism evidence="15 16">
    <name type="scientific">Enterovibrio norvegicus FF-454</name>
    <dbReference type="NCBI Taxonomy" id="1185651"/>
    <lineage>
        <taxon>Bacteria</taxon>
        <taxon>Pseudomonadati</taxon>
        <taxon>Pseudomonadota</taxon>
        <taxon>Gammaproteobacteria</taxon>
        <taxon>Vibrionales</taxon>
        <taxon>Vibrionaceae</taxon>
        <taxon>Enterovibrio</taxon>
    </lineage>
</organism>
<feature type="domain" description="4Fe-4S Mo/W bis-MGD-type" evidence="14">
    <location>
        <begin position="52"/>
        <end position="114"/>
    </location>
</feature>
<evidence type="ECO:0000313" key="15">
    <source>
        <dbReference type="EMBL" id="OEE61626.1"/>
    </source>
</evidence>
<sequence length="809" mass="90025">MKNWIDKAVLAPMKRRSFMKWGAAVGGGTAALSAGLPLKAVAKTAPQHAEDTKTVWSACMVNCGSRCALQVHTKNGVITQIESDNRGDDQGFGNHQVRACLRGRSIKHRVYNPDRLKYPMKRIGKRGEGQFERISWDEAFDLMSEKLQYTIKEYGNDAIFITYGSGTQGYRTDGKDCFKRLFNLVGGFLDYYGNYSWGQIQFALPFTYGSIKPSAYGSYTTEIENADLLVMFGYNPAETRMSGGGEIHEHVNAQRKNNVRTIIIDPRYTDTMLGKEDLWLPIRPGTDAALVEGIAHTLITESLVDQDFLNKYCQGYDSSTLPASAPQNGHYKAHILGQGPDGIEKTPAWASKITGIPVDQIVQLAREIGTAKACFITQGTGIQRQANGEQTSRAIVMLPILTGNIGRPGTNTGDMPANWSYPAPRIPTGVNPIQVKVPFFKWSDAIYRHHEMTDKTDGIQGGERLRTPIKFLLSYSGNMIMNQHADINKHRKLIEDETQAEFIVVCDNHMTSSARFADLLLPDVTTIENNEVSSDGYSSGSLGGVFPLVRAIEPLYETRCAYDMCVGLSERLGVKEAFTEGRTRDGWLEYLYDGARQKDANLPTLEDLRKNGPYTLAAPKEGRIALEDFRNDPEKHALGTPSGKIEIYSTKLETIAKEWTLADDEIITPIPQYVTTWESHLDPKTEQFPLQFFGYHTKGRTHSTYHNIPWLREVVFDGIWMNPIDAKTRGLESGDYVRVFNDRGEIRVAIKVTPRIMPGVTALGQGAWYSPDKNGIDLGGCINTLTSQKNTPLSKGNPQHTILVQVAKV</sequence>
<dbReference type="PROSITE" id="PS51318">
    <property type="entry name" value="TAT"/>
    <property type="match status" value="1"/>
</dbReference>
<evidence type="ECO:0000313" key="16">
    <source>
        <dbReference type="Proteomes" id="UP000095039"/>
    </source>
</evidence>
<evidence type="ECO:0000256" key="10">
    <source>
        <dbReference type="ARBA" id="ARBA00023002"/>
    </source>
</evidence>
<accession>A0A1E5C820</accession>
<evidence type="ECO:0000256" key="5">
    <source>
        <dbReference type="ARBA" id="ARBA00022475"/>
    </source>
</evidence>
<dbReference type="Gene3D" id="3.40.228.10">
    <property type="entry name" value="Dimethylsulfoxide Reductase, domain 2"/>
    <property type="match status" value="2"/>
</dbReference>
<dbReference type="PROSITE" id="PS51669">
    <property type="entry name" value="4FE4S_MOW_BIS_MGD"/>
    <property type="match status" value="1"/>
</dbReference>
<dbReference type="AlphaFoldDB" id="A0A1E5C820"/>
<dbReference type="InterPro" id="IPR011888">
    <property type="entry name" value="Anaer_DMSO_reductase"/>
</dbReference>
<dbReference type="InterPro" id="IPR009010">
    <property type="entry name" value="Asp_de-COase-like_dom_sf"/>
</dbReference>
<comment type="subcellular location">
    <subcellularLocation>
        <location evidence="3">Cell membrane</location>
        <topology evidence="3">Peripheral membrane protein</topology>
        <orientation evidence="3">Cytoplasmic side</orientation>
    </subcellularLocation>
</comment>
<reference evidence="15 16" key="1">
    <citation type="journal article" date="2012" name="Science">
        <title>Ecological populations of bacteria act as socially cohesive units of antibiotic production and resistance.</title>
        <authorList>
            <person name="Cordero O.X."/>
            <person name="Wildschutte H."/>
            <person name="Kirkup B."/>
            <person name="Proehl S."/>
            <person name="Ngo L."/>
            <person name="Hussain F."/>
            <person name="Le Roux F."/>
            <person name="Mincer T."/>
            <person name="Polz M.F."/>
        </authorList>
    </citation>
    <scope>NUCLEOTIDE SEQUENCE [LARGE SCALE GENOMIC DNA]</scope>
    <source>
        <strain evidence="15 16">FF-454</strain>
    </source>
</reference>
<evidence type="ECO:0000256" key="13">
    <source>
        <dbReference type="ARBA" id="ARBA00023136"/>
    </source>
</evidence>
<evidence type="ECO:0000256" key="11">
    <source>
        <dbReference type="ARBA" id="ARBA00023004"/>
    </source>
</evidence>
<dbReference type="CDD" id="cd02794">
    <property type="entry name" value="MopB_CT_DmsA-EC"/>
    <property type="match status" value="1"/>
</dbReference>
<dbReference type="GO" id="GO:0043546">
    <property type="term" value="F:molybdopterin cofactor binding"/>
    <property type="evidence" value="ECO:0007669"/>
    <property type="project" value="InterPro"/>
</dbReference>
<dbReference type="InterPro" id="IPR050612">
    <property type="entry name" value="Prok_Mopterin_Oxidored"/>
</dbReference>
<dbReference type="Pfam" id="PF00384">
    <property type="entry name" value="Molybdopterin"/>
    <property type="match status" value="1"/>
</dbReference>
<evidence type="ECO:0000259" key="14">
    <source>
        <dbReference type="PROSITE" id="PS51669"/>
    </source>
</evidence>
<dbReference type="SUPFAM" id="SSF53706">
    <property type="entry name" value="Formate dehydrogenase/DMSO reductase, domains 1-3"/>
    <property type="match status" value="1"/>
</dbReference>
<dbReference type="GO" id="GO:0009061">
    <property type="term" value="P:anaerobic respiration"/>
    <property type="evidence" value="ECO:0007669"/>
    <property type="project" value="TreeGrafter"/>
</dbReference>
<keyword evidence="12" id="KW-0411">Iron-sulfur</keyword>
<dbReference type="NCBIfam" id="TIGR02166">
    <property type="entry name" value="dmsA_ynfE"/>
    <property type="match status" value="1"/>
</dbReference>